<keyword evidence="7" id="KW-1185">Reference proteome</keyword>
<dbReference type="STRING" id="161767.ENSAPEP00000029108"/>
<dbReference type="GO" id="GO:0005576">
    <property type="term" value="C:extracellular region"/>
    <property type="evidence" value="ECO:0007669"/>
    <property type="project" value="UniProtKB-SubCell"/>
</dbReference>
<evidence type="ECO:0000256" key="4">
    <source>
        <dbReference type="ARBA" id="ARBA00023157"/>
    </source>
</evidence>
<reference evidence="6" key="2">
    <citation type="submission" date="2025-08" db="UniProtKB">
        <authorList>
            <consortium name="Ensembl"/>
        </authorList>
    </citation>
    <scope>IDENTIFICATION</scope>
</reference>
<dbReference type="InterPro" id="IPR000118">
    <property type="entry name" value="Granulin"/>
</dbReference>
<reference evidence="6 7" key="1">
    <citation type="submission" date="2018-03" db="EMBL/GenBank/DDBJ databases">
        <title>Finding Nemo's genes: A chromosome-scale reference assembly of the genome of the orange clownfish Amphiprion percula.</title>
        <authorList>
            <person name="Lehmann R."/>
        </authorList>
    </citation>
    <scope>NUCLEOTIDE SEQUENCE</scope>
</reference>
<dbReference type="Pfam" id="PF00396">
    <property type="entry name" value="Granulin"/>
    <property type="match status" value="1"/>
</dbReference>
<dbReference type="InterPro" id="IPR039036">
    <property type="entry name" value="Granulin_fam"/>
</dbReference>
<reference evidence="6" key="3">
    <citation type="submission" date="2025-09" db="UniProtKB">
        <authorList>
            <consortium name="Ensembl"/>
        </authorList>
    </citation>
    <scope>IDENTIFICATION</scope>
</reference>
<organism evidence="6 7">
    <name type="scientific">Amphiprion percula</name>
    <name type="common">Orange clownfish</name>
    <name type="synonym">Lutjanus percula</name>
    <dbReference type="NCBI Taxonomy" id="161767"/>
    <lineage>
        <taxon>Eukaryota</taxon>
        <taxon>Metazoa</taxon>
        <taxon>Chordata</taxon>
        <taxon>Craniata</taxon>
        <taxon>Vertebrata</taxon>
        <taxon>Euteleostomi</taxon>
        <taxon>Actinopterygii</taxon>
        <taxon>Neopterygii</taxon>
        <taxon>Teleostei</taxon>
        <taxon>Neoteleostei</taxon>
        <taxon>Acanthomorphata</taxon>
        <taxon>Ovalentaria</taxon>
        <taxon>Pomacentridae</taxon>
        <taxon>Amphiprion</taxon>
    </lineage>
</organism>
<evidence type="ECO:0000256" key="2">
    <source>
        <dbReference type="ARBA" id="ARBA00010093"/>
    </source>
</evidence>
<dbReference type="SMART" id="SM00277">
    <property type="entry name" value="GRAN"/>
    <property type="match status" value="2"/>
</dbReference>
<evidence type="ECO:0000313" key="6">
    <source>
        <dbReference type="Ensembl" id="ENSAPEP00000029108.1"/>
    </source>
</evidence>
<comment type="similarity">
    <text evidence="2">Belongs to the granulin family.</text>
</comment>
<dbReference type="Proteomes" id="UP000265080">
    <property type="component" value="Chromosome 14"/>
</dbReference>
<keyword evidence="4" id="KW-1015">Disulfide bond</keyword>
<dbReference type="AlphaFoldDB" id="A0A3P8U1E9"/>
<keyword evidence="3" id="KW-0964">Secreted</keyword>
<dbReference type="InterPro" id="IPR037277">
    <property type="entry name" value="Granulin_sf"/>
</dbReference>
<protein>
    <recommendedName>
        <fullName evidence="5">Granulins domain-containing protein</fullName>
    </recommendedName>
</protein>
<dbReference type="PROSITE" id="PS00799">
    <property type="entry name" value="GRANULINS"/>
    <property type="match status" value="1"/>
</dbReference>
<dbReference type="PANTHER" id="PTHR12274:SF3">
    <property type="entry name" value="PROGRANULIN"/>
    <property type="match status" value="1"/>
</dbReference>
<sequence length="142" mass="15540">VCAQTTGDNLLLEINILNRFTDVQVKDVPCDDTVSCPDGSTCCKTKEEKWACCPLPEAVCCEDFVHCCPKGKKCNLAAQTCDDGTHSVPWAEKVPSIPRQDVQVKNVPCDDTVSCPDGSTCCKTKEEKWACCPLPQLETKKL</sequence>
<accession>A0A3P8U1E9</accession>
<evidence type="ECO:0000313" key="7">
    <source>
        <dbReference type="Proteomes" id="UP000265080"/>
    </source>
</evidence>
<comment type="subcellular location">
    <subcellularLocation>
        <location evidence="1">Secreted</location>
    </subcellularLocation>
</comment>
<dbReference type="Gene3D" id="2.10.25.160">
    <property type="entry name" value="Granulin"/>
    <property type="match status" value="2"/>
</dbReference>
<evidence type="ECO:0000256" key="1">
    <source>
        <dbReference type="ARBA" id="ARBA00004613"/>
    </source>
</evidence>
<dbReference type="FunFam" id="2.10.25.160:FF:000001">
    <property type="entry name" value="Granulin precursor"/>
    <property type="match status" value="1"/>
</dbReference>
<dbReference type="Ensembl" id="ENSAPET00000029883.1">
    <property type="protein sequence ID" value="ENSAPEP00000029108.1"/>
    <property type="gene ID" value="ENSAPEG00000020686.1"/>
</dbReference>
<name>A0A3P8U1E9_AMPPE</name>
<dbReference type="OMA" id="RAVPCND"/>
<feature type="domain" description="Granulins" evidence="5">
    <location>
        <begin position="61"/>
        <end position="74"/>
    </location>
</feature>
<proteinExistence type="inferred from homology"/>
<evidence type="ECO:0000256" key="3">
    <source>
        <dbReference type="ARBA" id="ARBA00022525"/>
    </source>
</evidence>
<evidence type="ECO:0000259" key="5">
    <source>
        <dbReference type="PROSITE" id="PS00799"/>
    </source>
</evidence>
<dbReference type="GeneTree" id="ENSGT00470000042293"/>
<dbReference type="PANTHER" id="PTHR12274">
    <property type="entry name" value="GRANULIN"/>
    <property type="match status" value="1"/>
</dbReference>
<dbReference type="SUPFAM" id="SSF57277">
    <property type="entry name" value="Granulin repeat"/>
    <property type="match status" value="2"/>
</dbReference>